<evidence type="ECO:0000256" key="11">
    <source>
        <dbReference type="RuleBase" id="RU000679"/>
    </source>
</evidence>
<comment type="subcellular location">
    <subcellularLocation>
        <location evidence="1">Membrane</location>
        <topology evidence="1">Multi-pass membrane protein</topology>
    </subcellularLocation>
</comment>
<evidence type="ECO:0000313" key="14">
    <source>
        <dbReference type="Proteomes" id="UP001634394"/>
    </source>
</evidence>
<feature type="region of interest" description="Disordered" evidence="12">
    <location>
        <begin position="455"/>
        <end position="474"/>
    </location>
</feature>
<dbReference type="AlphaFoldDB" id="A0ABD3W8P6"/>
<dbReference type="GO" id="GO:0016020">
    <property type="term" value="C:membrane"/>
    <property type="evidence" value="ECO:0007669"/>
    <property type="project" value="UniProtKB-SubCell"/>
</dbReference>
<evidence type="ECO:0000256" key="8">
    <source>
        <dbReference type="ARBA" id="ARBA00023136"/>
    </source>
</evidence>
<evidence type="ECO:0000256" key="1">
    <source>
        <dbReference type="ARBA" id="ARBA00004141"/>
    </source>
</evidence>
<evidence type="ECO:0000256" key="6">
    <source>
        <dbReference type="ARBA" id="ARBA00023053"/>
    </source>
</evidence>
<keyword evidence="14" id="KW-1185">Reference proteome</keyword>
<proteinExistence type="inferred from homology"/>
<dbReference type="Gene3D" id="2.60.470.10">
    <property type="entry name" value="Acid-sensing ion channels like domains"/>
    <property type="match status" value="1"/>
</dbReference>
<sequence>MASANSTGKEKALRRVIERFADKCAMQGIPYIHAATFWWSRLIWGASQGNVSNDYDYENYYEYGADGDQGQNSTSGYRGSHKEEGYVEEQRFKKNYMDLPSEDRKAAGHFMKDMIVSCSFAGRECTEKFFKLHQTADYGNCWEWNSTNKIATRSGEMADLSQMYFMNLLIRIDPRIKHAEFLETVSEGYGARLVIHEPGTIPLPSSEGIFISSSFETNIGLRMVQVSRLGEPYSKCNDGKTFKEQYGVTYTRQSCQFICITSTIIRICGCYDDNGEELAMMVNGTTRRCENGTGKACYREVFKDYRNKEISCDCLNPCNEYTYTRTISSRPWPTDEYAQSLVKAVCNKSTEMCTILQNNYTDNRSLNYNFLKLNVYFEDLNFEIIQETPQIAIAQFMSDVGGAIGLWIGLSVLAICEIFQLIIELCSLGITKCRSKDRTLQFSEGNVEQRINAAGKFQARKKNDEPANTQEEETIESLHIAQQHMDAEGYQTPKKTTRNMPHTKTITIQNRYEILTIEEEKEESIEDKVDETDQSGLQSLTSTPIPIKRKIKCKTISDSSPSDDNILPMLLVIPQTNKAEAKILKQDEGKRRK</sequence>
<reference evidence="13 14" key="1">
    <citation type="submission" date="2024-11" db="EMBL/GenBank/DDBJ databases">
        <title>Chromosome-level genome assembly of the freshwater bivalve Anodonta woodiana.</title>
        <authorList>
            <person name="Chen X."/>
        </authorList>
    </citation>
    <scope>NUCLEOTIDE SEQUENCE [LARGE SCALE GENOMIC DNA]</scope>
    <source>
        <strain evidence="13">MN2024</strain>
        <tissue evidence="13">Gills</tissue>
    </source>
</reference>
<keyword evidence="10 11" id="KW-0407">Ion channel</keyword>
<keyword evidence="2 11" id="KW-0813">Transport</keyword>
<keyword evidence="7 11" id="KW-0406">Ion transport</keyword>
<dbReference type="Gene3D" id="1.10.287.770">
    <property type="entry name" value="YojJ-like"/>
    <property type="match status" value="1"/>
</dbReference>
<evidence type="ECO:0000256" key="10">
    <source>
        <dbReference type="ARBA" id="ARBA00023303"/>
    </source>
</evidence>
<accession>A0ABD3W8P6</accession>
<dbReference type="GO" id="GO:0005272">
    <property type="term" value="F:sodium channel activity"/>
    <property type="evidence" value="ECO:0007669"/>
    <property type="project" value="UniProtKB-KW"/>
</dbReference>
<evidence type="ECO:0000256" key="5">
    <source>
        <dbReference type="ARBA" id="ARBA00022989"/>
    </source>
</evidence>
<organism evidence="13 14">
    <name type="scientific">Sinanodonta woodiana</name>
    <name type="common">Chinese pond mussel</name>
    <name type="synonym">Anodonta woodiana</name>
    <dbReference type="NCBI Taxonomy" id="1069815"/>
    <lineage>
        <taxon>Eukaryota</taxon>
        <taxon>Metazoa</taxon>
        <taxon>Spiralia</taxon>
        <taxon>Lophotrochozoa</taxon>
        <taxon>Mollusca</taxon>
        <taxon>Bivalvia</taxon>
        <taxon>Autobranchia</taxon>
        <taxon>Heteroconchia</taxon>
        <taxon>Palaeoheterodonta</taxon>
        <taxon>Unionida</taxon>
        <taxon>Unionoidea</taxon>
        <taxon>Unionidae</taxon>
        <taxon>Unioninae</taxon>
        <taxon>Sinanodonta</taxon>
    </lineage>
</organism>
<evidence type="ECO:0000256" key="3">
    <source>
        <dbReference type="ARBA" id="ARBA00022461"/>
    </source>
</evidence>
<keyword evidence="3 11" id="KW-0894">Sodium channel</keyword>
<dbReference type="EMBL" id="JBJQND010000008">
    <property type="protein sequence ID" value="KAL3869756.1"/>
    <property type="molecule type" value="Genomic_DNA"/>
</dbReference>
<protein>
    <submittedName>
        <fullName evidence="13">Uncharacterized protein</fullName>
    </submittedName>
</protein>
<dbReference type="InterPro" id="IPR001873">
    <property type="entry name" value="ENaC"/>
</dbReference>
<gene>
    <name evidence="13" type="ORF">ACJMK2_042397</name>
</gene>
<keyword evidence="6" id="KW-0915">Sodium</keyword>
<evidence type="ECO:0000256" key="2">
    <source>
        <dbReference type="ARBA" id="ARBA00022448"/>
    </source>
</evidence>
<keyword evidence="9 11" id="KW-0739">Sodium transport</keyword>
<dbReference type="PRINTS" id="PR01078">
    <property type="entry name" value="AMINACHANNEL"/>
</dbReference>
<keyword evidence="5" id="KW-1133">Transmembrane helix</keyword>
<evidence type="ECO:0000256" key="9">
    <source>
        <dbReference type="ARBA" id="ARBA00023201"/>
    </source>
</evidence>
<evidence type="ECO:0000313" key="13">
    <source>
        <dbReference type="EMBL" id="KAL3869756.1"/>
    </source>
</evidence>
<dbReference type="InterPro" id="IPR020903">
    <property type="entry name" value="ENaC_CS"/>
</dbReference>
<evidence type="ECO:0000256" key="7">
    <source>
        <dbReference type="ARBA" id="ARBA00023065"/>
    </source>
</evidence>
<dbReference type="Pfam" id="PF00858">
    <property type="entry name" value="ASC"/>
    <property type="match status" value="1"/>
</dbReference>
<comment type="caution">
    <text evidence="13">The sequence shown here is derived from an EMBL/GenBank/DDBJ whole genome shotgun (WGS) entry which is preliminary data.</text>
</comment>
<evidence type="ECO:0000256" key="12">
    <source>
        <dbReference type="SAM" id="MobiDB-lite"/>
    </source>
</evidence>
<evidence type="ECO:0000256" key="4">
    <source>
        <dbReference type="ARBA" id="ARBA00022692"/>
    </source>
</evidence>
<name>A0ABD3W8P6_SINWO</name>
<dbReference type="Proteomes" id="UP001634394">
    <property type="component" value="Unassembled WGS sequence"/>
</dbReference>
<dbReference type="PANTHER" id="PTHR11690">
    <property type="entry name" value="AMILORIDE-SENSITIVE SODIUM CHANNEL-RELATED"/>
    <property type="match status" value="1"/>
</dbReference>
<keyword evidence="8" id="KW-0472">Membrane</keyword>
<dbReference type="PROSITE" id="PS01206">
    <property type="entry name" value="ASC"/>
    <property type="match status" value="1"/>
</dbReference>
<comment type="similarity">
    <text evidence="11">Belongs to the amiloride-sensitive sodium channel (TC 1.A.6) family.</text>
</comment>
<dbReference type="PANTHER" id="PTHR11690:SF248">
    <property type="entry name" value="PICKPOCKET 17, ISOFORM A"/>
    <property type="match status" value="1"/>
</dbReference>
<keyword evidence="4 11" id="KW-0812">Transmembrane</keyword>